<evidence type="ECO:0000256" key="16">
    <source>
        <dbReference type="PIRSR" id="PIRSR600823-4"/>
    </source>
</evidence>
<dbReference type="PANTHER" id="PTHR31517">
    <property type="match status" value="1"/>
</dbReference>
<feature type="binding site" evidence="15">
    <location>
        <position position="68"/>
    </location>
    <ligand>
        <name>Ca(2+)</name>
        <dbReference type="ChEBI" id="CHEBI:29108"/>
        <label>1</label>
    </ligand>
</feature>
<evidence type="ECO:0000256" key="11">
    <source>
        <dbReference type="ARBA" id="ARBA00023180"/>
    </source>
</evidence>
<dbReference type="GO" id="GO:0046872">
    <property type="term" value="F:metal ion binding"/>
    <property type="evidence" value="ECO:0007669"/>
    <property type="project" value="UniProtKB-UniRule"/>
</dbReference>
<proteinExistence type="inferred from homology"/>
<dbReference type="InterPro" id="IPR019794">
    <property type="entry name" value="Peroxidases_AS"/>
</dbReference>
<evidence type="ECO:0000256" key="13">
    <source>
        <dbReference type="PIRSR" id="PIRSR600823-1"/>
    </source>
</evidence>
<dbReference type="AlphaFoldDB" id="A0AAV7FFJ7"/>
<evidence type="ECO:0000256" key="2">
    <source>
        <dbReference type="ARBA" id="ARBA00006873"/>
    </source>
</evidence>
<dbReference type="PROSITE" id="PS00435">
    <property type="entry name" value="PEROXIDASE_1"/>
    <property type="match status" value="1"/>
</dbReference>
<feature type="binding site" evidence="15">
    <location>
        <position position="73"/>
    </location>
    <ligand>
        <name>Ca(2+)</name>
        <dbReference type="ChEBI" id="CHEBI:29108"/>
        <label>1</label>
    </ligand>
</feature>
<comment type="caution">
    <text evidence="20">The sequence shown here is derived from an EMBL/GenBank/DDBJ whole genome shotgun (WGS) entry which is preliminary data.</text>
</comment>
<evidence type="ECO:0000256" key="18">
    <source>
        <dbReference type="RuleBase" id="RU362060"/>
    </source>
</evidence>
<feature type="disulfide bond" evidence="17">
    <location>
        <begin position="36"/>
        <end position="116"/>
    </location>
</feature>
<dbReference type="Proteomes" id="UP000825729">
    <property type="component" value="Unassembled WGS sequence"/>
</dbReference>
<accession>A0AAV7FFJ7</accession>
<evidence type="ECO:0000256" key="14">
    <source>
        <dbReference type="PIRSR" id="PIRSR600823-2"/>
    </source>
</evidence>
<reference evidence="20 21" key="1">
    <citation type="submission" date="2021-07" db="EMBL/GenBank/DDBJ databases">
        <title>The Aristolochia fimbriata genome: insights into angiosperm evolution, floral development and chemical biosynthesis.</title>
        <authorList>
            <person name="Jiao Y."/>
        </authorList>
    </citation>
    <scope>NUCLEOTIDE SEQUENCE [LARGE SCALE GENOMIC DNA]</scope>
    <source>
        <strain evidence="20">IBCAS-2021</strain>
        <tissue evidence="20">Leaf</tissue>
    </source>
</reference>
<keyword evidence="18" id="KW-0964">Secreted</keyword>
<dbReference type="GO" id="GO:0140825">
    <property type="term" value="F:lactoperoxidase activity"/>
    <property type="evidence" value="ECO:0007669"/>
    <property type="project" value="UniProtKB-EC"/>
</dbReference>
<evidence type="ECO:0000313" key="20">
    <source>
        <dbReference type="EMBL" id="KAG9459923.1"/>
    </source>
</evidence>
<evidence type="ECO:0000256" key="9">
    <source>
        <dbReference type="ARBA" id="ARBA00023004"/>
    </source>
</evidence>
<comment type="catalytic activity">
    <reaction evidence="1 18">
        <text>2 a phenolic donor + H2O2 = 2 a phenolic radical donor + 2 H2O</text>
        <dbReference type="Rhea" id="RHEA:56136"/>
        <dbReference type="ChEBI" id="CHEBI:15377"/>
        <dbReference type="ChEBI" id="CHEBI:16240"/>
        <dbReference type="ChEBI" id="CHEBI:139520"/>
        <dbReference type="ChEBI" id="CHEBI:139521"/>
        <dbReference type="EC" id="1.11.1.7"/>
    </reaction>
</comment>
<dbReference type="PROSITE" id="PS50873">
    <property type="entry name" value="PEROXIDASE_4"/>
    <property type="match status" value="1"/>
</dbReference>
<keyword evidence="8 18" id="KW-0560">Oxidoreductase</keyword>
<keyword evidence="18" id="KW-0732">Signal</keyword>
<evidence type="ECO:0000256" key="10">
    <source>
        <dbReference type="ARBA" id="ARBA00023157"/>
    </source>
</evidence>
<dbReference type="InterPro" id="IPR010255">
    <property type="entry name" value="Haem_peroxidase_sf"/>
</dbReference>
<feature type="binding site" evidence="15">
    <location>
        <position position="71"/>
    </location>
    <ligand>
        <name>Ca(2+)</name>
        <dbReference type="ChEBI" id="CHEBI:29108"/>
        <label>1</label>
    </ligand>
</feature>
<dbReference type="EMBL" id="JAINDJ010000002">
    <property type="protein sequence ID" value="KAG9459923.1"/>
    <property type="molecule type" value="Genomic_DNA"/>
</dbReference>
<dbReference type="FunFam" id="1.10.420.10:FF:000001">
    <property type="entry name" value="Peroxidase"/>
    <property type="match status" value="1"/>
</dbReference>
<name>A0AAV7FFJ7_ARIFI</name>
<dbReference type="PRINTS" id="PR00461">
    <property type="entry name" value="PLPEROXIDASE"/>
</dbReference>
<evidence type="ECO:0000256" key="12">
    <source>
        <dbReference type="ARBA" id="ARBA00023324"/>
    </source>
</evidence>
<evidence type="ECO:0000256" key="17">
    <source>
        <dbReference type="PIRSR" id="PIRSR600823-5"/>
    </source>
</evidence>
<dbReference type="SUPFAM" id="SSF48113">
    <property type="entry name" value="Heme-dependent peroxidases"/>
    <property type="match status" value="1"/>
</dbReference>
<evidence type="ECO:0000313" key="21">
    <source>
        <dbReference type="Proteomes" id="UP000825729"/>
    </source>
</evidence>
<keyword evidence="21" id="KW-1185">Reference proteome</keyword>
<dbReference type="Gene3D" id="1.10.520.10">
    <property type="match status" value="1"/>
</dbReference>
<feature type="disulfide bond" evidence="17">
    <location>
        <begin position="69"/>
        <end position="74"/>
    </location>
</feature>
<evidence type="ECO:0000259" key="19">
    <source>
        <dbReference type="PROSITE" id="PS50873"/>
    </source>
</evidence>
<evidence type="ECO:0000256" key="7">
    <source>
        <dbReference type="ARBA" id="ARBA00022837"/>
    </source>
</evidence>
<comment type="similarity">
    <text evidence="18">Belongs to the peroxidase family. Classical plant (class III) peroxidase subfamily.</text>
</comment>
<gene>
    <name evidence="20" type="ORF">H6P81_004431</name>
</gene>
<dbReference type="PROSITE" id="PS00436">
    <property type="entry name" value="PEROXIDASE_2"/>
    <property type="match status" value="1"/>
</dbReference>
<dbReference type="PANTHER" id="PTHR31517:SF84">
    <property type="entry name" value="PEROXIDASE"/>
    <property type="match status" value="1"/>
</dbReference>
<dbReference type="GO" id="GO:0006979">
    <property type="term" value="P:response to oxidative stress"/>
    <property type="evidence" value="ECO:0007669"/>
    <property type="project" value="UniProtKB-UniRule"/>
</dbReference>
<protein>
    <recommendedName>
        <fullName evidence="3 18">Peroxidase</fullName>
        <ecNumber evidence="3 18">1.11.1.7</ecNumber>
    </recommendedName>
</protein>
<evidence type="ECO:0000256" key="15">
    <source>
        <dbReference type="PIRSR" id="PIRSR600823-3"/>
    </source>
</evidence>
<dbReference type="GO" id="GO:0020037">
    <property type="term" value="F:heme binding"/>
    <property type="evidence" value="ECO:0007669"/>
    <property type="project" value="UniProtKB-UniRule"/>
</dbReference>
<dbReference type="Gene3D" id="1.10.420.10">
    <property type="entry name" value="Peroxidase, domain 2"/>
    <property type="match status" value="1"/>
</dbReference>
<feature type="binding site" evidence="15">
    <location>
        <position position="77"/>
    </location>
    <ligand>
        <name>Ca(2+)</name>
        <dbReference type="ChEBI" id="CHEBI:29108"/>
        <label>1</label>
    </ligand>
</feature>
<dbReference type="InterPro" id="IPR033905">
    <property type="entry name" value="Secretory_peroxidase"/>
</dbReference>
<dbReference type="PRINTS" id="PR00458">
    <property type="entry name" value="PEROXIDASE"/>
</dbReference>
<feature type="binding site" evidence="15">
    <location>
        <position position="252"/>
    </location>
    <ligand>
        <name>Ca(2+)</name>
        <dbReference type="ChEBI" id="CHEBI:29108"/>
        <label>2</label>
    </ligand>
</feature>
<keyword evidence="10 17" id="KW-1015">Disulfide bond</keyword>
<organism evidence="20 21">
    <name type="scientific">Aristolochia fimbriata</name>
    <name type="common">White veined hardy Dutchman's pipe vine</name>
    <dbReference type="NCBI Taxonomy" id="158543"/>
    <lineage>
        <taxon>Eukaryota</taxon>
        <taxon>Viridiplantae</taxon>
        <taxon>Streptophyta</taxon>
        <taxon>Embryophyta</taxon>
        <taxon>Tracheophyta</taxon>
        <taxon>Spermatophyta</taxon>
        <taxon>Magnoliopsida</taxon>
        <taxon>Magnoliidae</taxon>
        <taxon>Piperales</taxon>
        <taxon>Aristolochiaceae</taxon>
        <taxon>Aristolochia</taxon>
    </lineage>
</organism>
<feature type="binding site" evidence="15">
    <location>
        <position position="249"/>
    </location>
    <ligand>
        <name>Ca(2+)</name>
        <dbReference type="ChEBI" id="CHEBI:29108"/>
        <label>2</label>
    </ligand>
</feature>
<evidence type="ECO:0000256" key="8">
    <source>
        <dbReference type="ARBA" id="ARBA00023002"/>
    </source>
</evidence>
<feature type="binding site" description="axial binding residue" evidence="15">
    <location>
        <position position="194"/>
    </location>
    <ligand>
        <name>heme b</name>
        <dbReference type="ChEBI" id="CHEBI:60344"/>
    </ligand>
    <ligandPart>
        <name>Fe</name>
        <dbReference type="ChEBI" id="CHEBI:18248"/>
    </ligandPart>
</feature>
<feature type="binding site" evidence="15">
    <location>
        <position position="89"/>
    </location>
    <ligand>
        <name>Ca(2+)</name>
        <dbReference type="ChEBI" id="CHEBI:29108"/>
        <label>1</label>
    </ligand>
</feature>
<keyword evidence="9 15" id="KW-0408">Iron</keyword>
<dbReference type="InterPro" id="IPR000823">
    <property type="entry name" value="Peroxidase_pln"/>
</dbReference>
<dbReference type="InterPro" id="IPR002016">
    <property type="entry name" value="Haem_peroxidase"/>
</dbReference>
<keyword evidence="5 18" id="KW-0349">Heme</keyword>
<feature type="site" description="Transition state stabilizer" evidence="16">
    <location>
        <position position="63"/>
    </location>
</feature>
<evidence type="ECO:0000256" key="4">
    <source>
        <dbReference type="ARBA" id="ARBA00022559"/>
    </source>
</evidence>
<sequence length="362" mass="38355">MANLPKRMPALFCLFVLATAAAVSAQLSVGFYAQSCPNAEQIVMNAVATAYANDSGVAPGLIRMHFHDCFVRGCEGSVLLDSTPGNRSEKEAIPNNPSLRGFEVVDAAKAALEAACPRTVSCADLLAFAARDSAALSGGIFYLVPGGRRDGRISVENEALTNLPAPNFNASQLVDNFARKNLTADEMVTLSGAHSLGRSHCGAFVNRLYNFNNVTNATDPTLDPAYAARLRTRCPANSTLTDPFVVPLDAITPNVLDNMYYVGLKSNLGLLTSDHALVTDTALAAEVDANVLFPSPWPAKFAAAMVKMGGIQVLTGTQGEIRTNCRVVNPASSSSSSGADDDFKQYSVRETMRVPDLLAAIM</sequence>
<feature type="binding site" evidence="15">
    <location>
        <position position="257"/>
    </location>
    <ligand>
        <name>Ca(2+)</name>
        <dbReference type="ChEBI" id="CHEBI:29108"/>
        <label>2</label>
    </ligand>
</feature>
<keyword evidence="7 15" id="KW-0106">Calcium</keyword>
<feature type="chain" id="PRO_5043112010" description="Peroxidase" evidence="18">
    <location>
        <begin position="26"/>
        <end position="362"/>
    </location>
</feature>
<keyword evidence="12 18" id="KW-0376">Hydrogen peroxide</keyword>
<keyword evidence="11" id="KW-0325">Glycoprotein</keyword>
<comment type="function">
    <text evidence="18">Removal of H(2)O(2), oxidation of toxic reductants, biosynthesis and degradation of lignin, suberization, auxin catabolism, response to environmental stresses such as wounding, pathogen attack and oxidative stress.</text>
</comment>
<dbReference type="Pfam" id="PF00141">
    <property type="entry name" value="peroxidase"/>
    <property type="match status" value="1"/>
</dbReference>
<dbReference type="GO" id="GO:0042744">
    <property type="term" value="P:hydrogen peroxide catabolic process"/>
    <property type="evidence" value="ECO:0007669"/>
    <property type="project" value="UniProtKB-KW"/>
</dbReference>
<dbReference type="EC" id="1.11.1.7" evidence="3 18"/>
<evidence type="ECO:0000256" key="1">
    <source>
        <dbReference type="ARBA" id="ARBA00000189"/>
    </source>
</evidence>
<evidence type="ECO:0000256" key="6">
    <source>
        <dbReference type="ARBA" id="ARBA00022723"/>
    </source>
</evidence>
<evidence type="ECO:0000256" key="5">
    <source>
        <dbReference type="ARBA" id="ARBA00022617"/>
    </source>
</evidence>
<feature type="signal peptide" evidence="18">
    <location>
        <begin position="1"/>
        <end position="25"/>
    </location>
</feature>
<comment type="subcellular location">
    <subcellularLocation>
        <location evidence="18">Secreted</location>
    </subcellularLocation>
</comment>
<dbReference type="InterPro" id="IPR019793">
    <property type="entry name" value="Peroxidases_heam-ligand_BS"/>
</dbReference>
<comment type="cofactor">
    <cofactor evidence="15 18">
        <name>heme b</name>
        <dbReference type="ChEBI" id="CHEBI:60344"/>
    </cofactor>
    <text evidence="15 18">Binds 1 heme b (iron(II)-protoporphyrin IX) group per subunit.</text>
</comment>
<keyword evidence="4 18" id="KW-0575">Peroxidase</keyword>
<evidence type="ECO:0000256" key="3">
    <source>
        <dbReference type="ARBA" id="ARBA00012313"/>
    </source>
</evidence>
<feature type="binding site" evidence="14">
    <location>
        <position position="164"/>
    </location>
    <ligand>
        <name>substrate</name>
    </ligand>
</feature>
<dbReference type="GO" id="GO:0005576">
    <property type="term" value="C:extracellular region"/>
    <property type="evidence" value="ECO:0007669"/>
    <property type="project" value="UniProtKB-SubCell"/>
</dbReference>
<comment type="cofactor">
    <cofactor evidence="15 18">
        <name>Ca(2+)</name>
        <dbReference type="ChEBI" id="CHEBI:29108"/>
    </cofactor>
    <text evidence="15 18">Binds 2 calcium ions per subunit.</text>
</comment>
<comment type="similarity">
    <text evidence="2">Belongs to the peroxidase family. Ascorbate peroxidase subfamily.</text>
</comment>
<feature type="disulfide bond" evidence="17">
    <location>
        <begin position="201"/>
        <end position="234"/>
    </location>
</feature>
<dbReference type="FunFam" id="1.10.520.10:FF:000001">
    <property type="entry name" value="Peroxidase"/>
    <property type="match status" value="1"/>
</dbReference>
<feature type="active site" description="Proton acceptor" evidence="13">
    <location>
        <position position="67"/>
    </location>
</feature>
<feature type="disulfide bond" evidence="17">
    <location>
        <begin position="122"/>
        <end position="325"/>
    </location>
</feature>
<keyword evidence="6 15" id="KW-0479">Metal-binding</keyword>
<dbReference type="CDD" id="cd00693">
    <property type="entry name" value="secretory_peroxidase"/>
    <property type="match status" value="1"/>
</dbReference>
<feature type="domain" description="Plant heme peroxidase family profile" evidence="19">
    <location>
        <begin position="26"/>
        <end position="329"/>
    </location>
</feature>